<feature type="region of interest" description="Disordered" evidence="1">
    <location>
        <begin position="51"/>
        <end position="76"/>
    </location>
</feature>
<evidence type="ECO:0000313" key="2">
    <source>
        <dbReference type="EMBL" id="CDR04670.1"/>
    </source>
</evidence>
<accession>A0A060ZG87</accession>
<sequence>MSRCQLLTGTVNPIHIIFFNRDREGALTSLSPHTGTLERYSHLEDIKEHAKRWKSRREGRHPEDSSPEIQRPRDKRMEGLLLNRGKSISLDNVSKLSSSGSGSDSSSSITEVLLLYYCSFIHLRYVLLRYSSLVM</sequence>
<dbReference type="EMBL" id="FR967232">
    <property type="protein sequence ID" value="CDR04670.1"/>
    <property type="molecule type" value="Genomic_DNA"/>
</dbReference>
<dbReference type="PaxDb" id="8022-A0A060ZG87"/>
<dbReference type="AlphaFoldDB" id="A0A060ZG87"/>
<evidence type="ECO:0000313" key="3">
    <source>
        <dbReference type="Proteomes" id="UP000193380"/>
    </source>
</evidence>
<proteinExistence type="predicted"/>
<dbReference type="STRING" id="8022.A0A060ZG87"/>
<reference evidence="2" key="2">
    <citation type="submission" date="2014-03" db="EMBL/GenBank/DDBJ databases">
        <authorList>
            <person name="Genoscope - CEA"/>
        </authorList>
    </citation>
    <scope>NUCLEOTIDE SEQUENCE</scope>
</reference>
<organism evidence="2 3">
    <name type="scientific">Oncorhynchus mykiss</name>
    <name type="common">Rainbow trout</name>
    <name type="synonym">Salmo gairdneri</name>
    <dbReference type="NCBI Taxonomy" id="8022"/>
    <lineage>
        <taxon>Eukaryota</taxon>
        <taxon>Metazoa</taxon>
        <taxon>Chordata</taxon>
        <taxon>Craniata</taxon>
        <taxon>Vertebrata</taxon>
        <taxon>Euteleostomi</taxon>
        <taxon>Actinopterygii</taxon>
        <taxon>Neopterygii</taxon>
        <taxon>Teleostei</taxon>
        <taxon>Protacanthopterygii</taxon>
        <taxon>Salmoniformes</taxon>
        <taxon>Salmonidae</taxon>
        <taxon>Salmoninae</taxon>
        <taxon>Oncorhynchus</taxon>
    </lineage>
</organism>
<evidence type="ECO:0000256" key="1">
    <source>
        <dbReference type="SAM" id="MobiDB-lite"/>
    </source>
</evidence>
<dbReference type="Proteomes" id="UP000193380">
    <property type="component" value="Unassembled WGS sequence"/>
</dbReference>
<reference evidence="2" key="1">
    <citation type="journal article" date="2014" name="Nat. Commun.">
        <title>The rainbow trout genome provides novel insights into evolution after whole-genome duplication in vertebrates.</title>
        <authorList>
            <person name="Berthelot C."/>
            <person name="Brunet F."/>
            <person name="Chalopin D."/>
            <person name="Juanchich A."/>
            <person name="Bernard M."/>
            <person name="Noel B."/>
            <person name="Bento P."/>
            <person name="Da Silva C."/>
            <person name="Labadie K."/>
            <person name="Alberti A."/>
            <person name="Aury J.M."/>
            <person name="Louis A."/>
            <person name="Dehais P."/>
            <person name="Bardou P."/>
            <person name="Montfort J."/>
            <person name="Klopp C."/>
            <person name="Cabau C."/>
            <person name="Gaspin C."/>
            <person name="Thorgaard G.H."/>
            <person name="Boussaha M."/>
            <person name="Quillet E."/>
            <person name="Guyomard R."/>
            <person name="Galiana D."/>
            <person name="Bobe J."/>
            <person name="Volff J.N."/>
            <person name="Genet C."/>
            <person name="Wincker P."/>
            <person name="Jaillon O."/>
            <person name="Roest Crollius H."/>
            <person name="Guiguen Y."/>
        </authorList>
    </citation>
    <scope>NUCLEOTIDE SEQUENCE [LARGE SCALE GENOMIC DNA]</scope>
</reference>
<gene>
    <name evidence="2" type="ORF">GSONMT00050251001</name>
</gene>
<feature type="compositionally biased region" description="Basic and acidic residues" evidence="1">
    <location>
        <begin position="60"/>
        <end position="76"/>
    </location>
</feature>
<name>A0A060ZG87_ONCMY</name>
<protein>
    <submittedName>
        <fullName evidence="2">Uncharacterized protein</fullName>
    </submittedName>
</protein>